<evidence type="ECO:0000313" key="1">
    <source>
        <dbReference type="EMBL" id="CAP51214.1"/>
    </source>
</evidence>
<dbReference type="Proteomes" id="UP000001188">
    <property type="component" value="Chromosome"/>
</dbReference>
<organism evidence="1 2">
    <name type="scientific">Xanthomonas campestris pv. campestris (strain B100)</name>
    <dbReference type="NCBI Taxonomy" id="509169"/>
    <lineage>
        <taxon>Bacteria</taxon>
        <taxon>Pseudomonadati</taxon>
        <taxon>Pseudomonadota</taxon>
        <taxon>Gammaproteobacteria</taxon>
        <taxon>Lysobacterales</taxon>
        <taxon>Lysobacteraceae</taxon>
        <taxon>Xanthomonas</taxon>
    </lineage>
</organism>
<protein>
    <submittedName>
        <fullName evidence="1">Uncharacterized protein</fullName>
    </submittedName>
</protein>
<gene>
    <name evidence="1" type="ORF">XCCB100_1861</name>
</gene>
<dbReference type="KEGG" id="xca:xcc-b100_1861"/>
<evidence type="ECO:0000313" key="2">
    <source>
        <dbReference type="Proteomes" id="UP000001188"/>
    </source>
</evidence>
<sequence>MWAVVPIAWRRAARACRRAYRQRSYCMLVSATGKSLRAGAMSNSALSMRLHAVMRRPTRVRQMPTAILQRMKQRTLQRTVLHGHCGEFRVETVESQAPGDPQWSSTAYVYHRDLSSAVATVEEAGKAGYRGDARAQAMQLGRCLAEFLDPAGYRVA</sequence>
<dbReference type="EMBL" id="AM920689">
    <property type="protein sequence ID" value="CAP51214.1"/>
    <property type="molecule type" value="Genomic_DNA"/>
</dbReference>
<dbReference type="AlphaFoldDB" id="B0RRX9"/>
<proteinExistence type="predicted"/>
<name>B0RRX9_XANCB</name>
<accession>B0RRX9</accession>
<dbReference type="HOGENOM" id="CLU_142326_0_0_6"/>
<reference evidence="1 2" key="1">
    <citation type="journal article" date="2008" name="J. Biotechnol.">
        <title>The genome of Xanthomonas campestris pv. campestris B100 and its use for the reconstruction of metabolic pathways involved in xanthan biosynthesis.</title>
        <authorList>
            <person name="Vorholter F.J."/>
            <person name="Schneiker S."/>
            <person name="Goesmann A."/>
            <person name="Krause L."/>
            <person name="Bekel T."/>
            <person name="Kaiser O."/>
            <person name="Linke B."/>
            <person name="Patschkowski T."/>
            <person name="Ruckert C."/>
            <person name="Schmid J."/>
            <person name="Sidhu V.K."/>
            <person name="Sieber V."/>
            <person name="Tauch A."/>
            <person name="Watt S.A."/>
            <person name="Weisshaar B."/>
            <person name="Becker A."/>
            <person name="Niehaus K."/>
            <person name="Puhler A."/>
        </authorList>
    </citation>
    <scope>NUCLEOTIDE SEQUENCE [LARGE SCALE GENOMIC DNA]</scope>
    <source>
        <strain evidence="1 2">B100</strain>
    </source>
</reference>